<evidence type="ECO:0000313" key="2">
    <source>
        <dbReference type="EMBL" id="MDC2890084.1"/>
    </source>
</evidence>
<dbReference type="Proteomes" id="UP001528411">
    <property type="component" value="Unassembled WGS sequence"/>
</dbReference>
<organism evidence="2 3">
    <name type="scientific">Psychrosphaera algicola</name>
    <dbReference type="NCBI Taxonomy" id="3023714"/>
    <lineage>
        <taxon>Bacteria</taxon>
        <taxon>Pseudomonadati</taxon>
        <taxon>Pseudomonadota</taxon>
        <taxon>Gammaproteobacteria</taxon>
        <taxon>Alteromonadales</taxon>
        <taxon>Pseudoalteromonadaceae</taxon>
        <taxon>Psychrosphaera</taxon>
    </lineage>
</organism>
<keyword evidence="1" id="KW-0472">Membrane</keyword>
<gene>
    <name evidence="2" type="ORF">PN838_16575</name>
</gene>
<protein>
    <submittedName>
        <fullName evidence="2">Uncharacterized protein</fullName>
    </submittedName>
</protein>
<dbReference type="EMBL" id="JAQOMS010000002">
    <property type="protein sequence ID" value="MDC2890084.1"/>
    <property type="molecule type" value="Genomic_DNA"/>
</dbReference>
<sequence>MKLSRQLFVIHSLIITLLVAGYAWLSLLNVRQLTVQELVNQSNTAAQYLSDPLHLALMSANQELYQAKIDSFYDAGIIHVLVCLQRMPLNPFYINVLISALPRGAALVPNDIATRSYNGKPRTVSRY</sequence>
<name>A0ABT5FEX1_9GAMM</name>
<keyword evidence="1" id="KW-0812">Transmembrane</keyword>
<comment type="caution">
    <text evidence="2">The sequence shown here is derived from an EMBL/GenBank/DDBJ whole genome shotgun (WGS) entry which is preliminary data.</text>
</comment>
<proteinExistence type="predicted"/>
<keyword evidence="3" id="KW-1185">Reference proteome</keyword>
<keyword evidence="1" id="KW-1133">Transmembrane helix</keyword>
<dbReference type="RefSeq" id="WP_272181378.1">
    <property type="nucleotide sequence ID" value="NZ_JAQOMS010000002.1"/>
</dbReference>
<reference evidence="2 3" key="1">
    <citation type="submission" date="2023-01" db="EMBL/GenBank/DDBJ databases">
        <title>Psychrosphaera sp. nov., isolated from marine algae.</title>
        <authorList>
            <person name="Bayburt H."/>
            <person name="Choi B.J."/>
            <person name="Kim J.M."/>
            <person name="Choi D.G."/>
            <person name="Jeon C.O."/>
        </authorList>
    </citation>
    <scope>NUCLEOTIDE SEQUENCE [LARGE SCALE GENOMIC DNA]</scope>
    <source>
        <strain evidence="2 3">G1-22</strain>
    </source>
</reference>
<accession>A0ABT5FEX1</accession>
<evidence type="ECO:0000313" key="3">
    <source>
        <dbReference type="Proteomes" id="UP001528411"/>
    </source>
</evidence>
<evidence type="ECO:0000256" key="1">
    <source>
        <dbReference type="SAM" id="Phobius"/>
    </source>
</evidence>
<feature type="transmembrane region" description="Helical" evidence="1">
    <location>
        <begin position="7"/>
        <end position="25"/>
    </location>
</feature>